<dbReference type="Proteomes" id="UP000001881">
    <property type="component" value="Unassembled WGS sequence"/>
</dbReference>
<comment type="caution">
    <text evidence="2">The sequence shown here is derived from an EMBL/GenBank/DDBJ whole genome shotgun (WGS) entry which is preliminary data.</text>
</comment>
<feature type="compositionally biased region" description="Pro residues" evidence="1">
    <location>
        <begin position="106"/>
        <end position="117"/>
    </location>
</feature>
<reference evidence="2 3" key="1">
    <citation type="journal article" date="2010" name="PLoS Genet.">
        <title>De novo assembly of a 40 Mb eukaryotic genome from short sequence reads: Sordaria macrospora, a model organism for fungal morphogenesis.</title>
        <authorList>
            <person name="Nowrousian M."/>
            <person name="Stajich J."/>
            <person name="Chu M."/>
            <person name="Engh I."/>
            <person name="Espagne E."/>
            <person name="Halliday K."/>
            <person name="Kamerewerd J."/>
            <person name="Kempken F."/>
            <person name="Knab B."/>
            <person name="Kuo H.C."/>
            <person name="Osiewacz H.D."/>
            <person name="Poeggeler S."/>
            <person name="Read N."/>
            <person name="Seiler S."/>
            <person name="Smith K."/>
            <person name="Zickler D."/>
            <person name="Kueck U."/>
            <person name="Freitag M."/>
        </authorList>
    </citation>
    <scope>NUCLEOTIDE SEQUENCE [LARGE SCALE GENOMIC DNA]</scope>
    <source>
        <strain evidence="3">ATCC MYA-333 / DSM 997 / K(L3346) / K-hell</strain>
        <tissue evidence="2">Mycelium</tissue>
    </source>
</reference>
<proteinExistence type="predicted"/>
<dbReference type="GeneID" id="10802636"/>
<dbReference type="KEGG" id="smp:10802636"/>
<accession>F7W1Q6</accession>
<evidence type="ECO:0000313" key="2">
    <source>
        <dbReference type="EMBL" id="CCC11541.1"/>
    </source>
</evidence>
<gene>
    <name evidence="2" type="ORF">SMAC_04530</name>
</gene>
<dbReference type="VEuPathDB" id="FungiDB:SMAC_04530"/>
<dbReference type="HOGENOM" id="CLU_1012533_0_0_1"/>
<feature type="region of interest" description="Disordered" evidence="1">
    <location>
        <begin position="99"/>
        <end position="119"/>
    </location>
</feature>
<dbReference type="EMBL" id="CABT02000020">
    <property type="protein sequence ID" value="CCC11541.1"/>
    <property type="molecule type" value="Genomic_DNA"/>
</dbReference>
<organism evidence="2 3">
    <name type="scientific">Sordaria macrospora (strain ATCC MYA-333 / DSM 997 / K(L3346) / K-hell)</name>
    <dbReference type="NCBI Taxonomy" id="771870"/>
    <lineage>
        <taxon>Eukaryota</taxon>
        <taxon>Fungi</taxon>
        <taxon>Dikarya</taxon>
        <taxon>Ascomycota</taxon>
        <taxon>Pezizomycotina</taxon>
        <taxon>Sordariomycetes</taxon>
        <taxon>Sordariomycetidae</taxon>
        <taxon>Sordariales</taxon>
        <taxon>Sordariaceae</taxon>
        <taxon>Sordaria</taxon>
    </lineage>
</organism>
<name>F7W1Q6_SORMK</name>
<sequence length="275" mass="31348">MAPKAADLLSIWQSLPMELVLLVLDELVTIYLWNLDSDPFYPWEMDLEMRGEIPVSHLPDVQHDCDKDSIKMNATQLIGGVIRSWRKDIEACERQGVFRDQCSTPTPSPPWSLPSPPLRQTSHREEYRRILFPRLFVVHHGGRHYHQKTRTVETIKGFPRWKDYIDQQAQKSQSISSANTNNDTVTFYIATDRGLDNRLARLGQQSHGPVWDSLAPYPASGNDMMPHVNLYLVLQYQSMIGVGLMGNTGVFVKTALQTTTNRLAVRFSVTQLIDA</sequence>
<protein>
    <submittedName>
        <fullName evidence="2">WGS project CABT00000000 data, contig 2.20</fullName>
    </submittedName>
</protein>
<keyword evidence="3" id="KW-1185">Reference proteome</keyword>
<dbReference type="InParanoid" id="F7W1Q6"/>
<evidence type="ECO:0000313" key="3">
    <source>
        <dbReference type="Proteomes" id="UP000001881"/>
    </source>
</evidence>
<dbReference type="AlphaFoldDB" id="F7W1Q6"/>
<evidence type="ECO:0000256" key="1">
    <source>
        <dbReference type="SAM" id="MobiDB-lite"/>
    </source>
</evidence>